<feature type="signal peptide" evidence="1">
    <location>
        <begin position="1"/>
        <end position="20"/>
    </location>
</feature>
<gene>
    <name evidence="2" type="ORF">CRENBAI_007549</name>
</gene>
<dbReference type="EMBL" id="JAHHUM010002178">
    <property type="protein sequence ID" value="KAK5605697.1"/>
    <property type="molecule type" value="Genomic_DNA"/>
</dbReference>
<evidence type="ECO:0000313" key="3">
    <source>
        <dbReference type="Proteomes" id="UP001311232"/>
    </source>
</evidence>
<name>A0AAV9R9U1_9TELE</name>
<proteinExistence type="predicted"/>
<evidence type="ECO:0000313" key="2">
    <source>
        <dbReference type="EMBL" id="KAK5605697.1"/>
    </source>
</evidence>
<protein>
    <submittedName>
        <fullName evidence="2">Uncharacterized protein</fullName>
    </submittedName>
</protein>
<dbReference type="Proteomes" id="UP001311232">
    <property type="component" value="Unassembled WGS sequence"/>
</dbReference>
<accession>A0AAV9R9U1</accession>
<keyword evidence="1" id="KW-0732">Signal</keyword>
<reference evidence="2 3" key="1">
    <citation type="submission" date="2021-06" db="EMBL/GenBank/DDBJ databases">
        <authorList>
            <person name="Palmer J.M."/>
        </authorList>
    </citation>
    <scope>NUCLEOTIDE SEQUENCE [LARGE SCALE GENOMIC DNA]</scope>
    <source>
        <strain evidence="2 3">MEX-2019</strain>
        <tissue evidence="2">Muscle</tissue>
    </source>
</reference>
<comment type="caution">
    <text evidence="2">The sequence shown here is derived from an EMBL/GenBank/DDBJ whole genome shotgun (WGS) entry which is preliminary data.</text>
</comment>
<dbReference type="AlphaFoldDB" id="A0AAV9R9U1"/>
<feature type="chain" id="PRO_5043821631" evidence="1">
    <location>
        <begin position="21"/>
        <end position="166"/>
    </location>
</feature>
<organism evidence="2 3">
    <name type="scientific">Crenichthys baileyi</name>
    <name type="common">White River springfish</name>
    <dbReference type="NCBI Taxonomy" id="28760"/>
    <lineage>
        <taxon>Eukaryota</taxon>
        <taxon>Metazoa</taxon>
        <taxon>Chordata</taxon>
        <taxon>Craniata</taxon>
        <taxon>Vertebrata</taxon>
        <taxon>Euteleostomi</taxon>
        <taxon>Actinopterygii</taxon>
        <taxon>Neopterygii</taxon>
        <taxon>Teleostei</taxon>
        <taxon>Neoteleostei</taxon>
        <taxon>Acanthomorphata</taxon>
        <taxon>Ovalentaria</taxon>
        <taxon>Atherinomorphae</taxon>
        <taxon>Cyprinodontiformes</taxon>
        <taxon>Goodeidae</taxon>
        <taxon>Crenichthys</taxon>
    </lineage>
</organism>
<keyword evidence="3" id="KW-1185">Reference proteome</keyword>
<sequence>MKFPSGGAALLLLLVGRCCCTDPGRKARELKAQRFAIQGFRKASESVWHEKLGFHRLGGGGHFPPQVFTVNCQRGRNDIVEFSFNIAGVRMKRIESVEHARSRSDLRTALQLVETFLKEEACCVSAGAFNRTTFLPLPEFHIEPTRNLLQIINLQTRLRRVKSRSF</sequence>
<evidence type="ECO:0000256" key="1">
    <source>
        <dbReference type="SAM" id="SignalP"/>
    </source>
</evidence>